<dbReference type="PANTHER" id="PTHR42940">
    <property type="entry name" value="ALCOHOL DEHYDROGENASE 1-RELATED"/>
    <property type="match status" value="1"/>
</dbReference>
<proteinExistence type="inferred from homology"/>
<dbReference type="GeneID" id="73329124"/>
<dbReference type="InterPro" id="IPR013149">
    <property type="entry name" value="ADH-like_C"/>
</dbReference>
<evidence type="ECO:0000256" key="3">
    <source>
        <dbReference type="ARBA" id="ARBA00022723"/>
    </source>
</evidence>
<evidence type="ECO:0000256" key="4">
    <source>
        <dbReference type="ARBA" id="ARBA00022833"/>
    </source>
</evidence>
<evidence type="ECO:0000259" key="6">
    <source>
        <dbReference type="SMART" id="SM00829"/>
    </source>
</evidence>
<keyword evidence="8" id="KW-1185">Reference proteome</keyword>
<dbReference type="GO" id="GO:0004022">
    <property type="term" value="F:alcohol dehydrogenase (NAD+) activity"/>
    <property type="evidence" value="ECO:0007669"/>
    <property type="project" value="TreeGrafter"/>
</dbReference>
<dbReference type="PANTHER" id="PTHR42940:SF8">
    <property type="entry name" value="VACUOLAR PROTEIN SORTING-ASSOCIATED PROTEIN 11"/>
    <property type="match status" value="1"/>
</dbReference>
<evidence type="ECO:0000256" key="5">
    <source>
        <dbReference type="ARBA" id="ARBA00023002"/>
    </source>
</evidence>
<dbReference type="InterPro" id="IPR013154">
    <property type="entry name" value="ADH-like_N"/>
</dbReference>
<dbReference type="SUPFAM" id="SSF51735">
    <property type="entry name" value="NAD(P)-binding Rossmann-fold domains"/>
    <property type="match status" value="1"/>
</dbReference>
<evidence type="ECO:0000256" key="1">
    <source>
        <dbReference type="ARBA" id="ARBA00001947"/>
    </source>
</evidence>
<comment type="similarity">
    <text evidence="2">Belongs to the zinc-containing alcohol dehydrogenase family.</text>
</comment>
<dbReference type="InterPro" id="IPR020843">
    <property type="entry name" value="ER"/>
</dbReference>
<dbReference type="EMBL" id="BQXU01000022">
    <property type="protein sequence ID" value="GKT48141.1"/>
    <property type="molecule type" value="Genomic_DNA"/>
</dbReference>
<dbReference type="GO" id="GO:0046872">
    <property type="term" value="F:metal ion binding"/>
    <property type="evidence" value="ECO:0007669"/>
    <property type="project" value="UniProtKB-KW"/>
</dbReference>
<dbReference type="Gene3D" id="3.40.50.720">
    <property type="entry name" value="NAD(P)-binding Rossmann-like Domain"/>
    <property type="match status" value="1"/>
</dbReference>
<dbReference type="Proteomes" id="UP001055115">
    <property type="component" value="Unassembled WGS sequence"/>
</dbReference>
<organism evidence="7 8">
    <name type="scientific">Colletotrichum spaethianum</name>
    <dbReference type="NCBI Taxonomy" id="700344"/>
    <lineage>
        <taxon>Eukaryota</taxon>
        <taxon>Fungi</taxon>
        <taxon>Dikarya</taxon>
        <taxon>Ascomycota</taxon>
        <taxon>Pezizomycotina</taxon>
        <taxon>Sordariomycetes</taxon>
        <taxon>Hypocreomycetidae</taxon>
        <taxon>Glomerellales</taxon>
        <taxon>Glomerellaceae</taxon>
        <taxon>Colletotrichum</taxon>
        <taxon>Colletotrichum spaethianum species complex</taxon>
    </lineage>
</organism>
<gene>
    <name evidence="7" type="ORF">ColSpa_08322</name>
</gene>
<dbReference type="Pfam" id="PF08240">
    <property type="entry name" value="ADH_N"/>
    <property type="match status" value="2"/>
</dbReference>
<comment type="cofactor">
    <cofactor evidence="1">
        <name>Zn(2+)</name>
        <dbReference type="ChEBI" id="CHEBI:29105"/>
    </cofactor>
</comment>
<evidence type="ECO:0000313" key="7">
    <source>
        <dbReference type="EMBL" id="GKT48141.1"/>
    </source>
</evidence>
<dbReference type="SUPFAM" id="SSF50129">
    <property type="entry name" value="GroES-like"/>
    <property type="match status" value="1"/>
</dbReference>
<comment type="caution">
    <text evidence="7">The sequence shown here is derived from an EMBL/GenBank/DDBJ whole genome shotgun (WGS) entry which is preliminary data.</text>
</comment>
<accession>A0AA37P9I8</accession>
<dbReference type="Pfam" id="PF00107">
    <property type="entry name" value="ADH_zinc_N"/>
    <property type="match status" value="1"/>
</dbReference>
<keyword evidence="4" id="KW-0862">Zinc</keyword>
<reference evidence="7 8" key="1">
    <citation type="submission" date="2022-03" db="EMBL/GenBank/DDBJ databases">
        <title>Genome data of Colletotrichum spp.</title>
        <authorList>
            <person name="Utami Y.D."/>
            <person name="Hiruma K."/>
        </authorList>
    </citation>
    <scope>NUCLEOTIDE SEQUENCE [LARGE SCALE GENOMIC DNA]</scope>
    <source>
        <strain evidence="7 8">MAFF 239500</strain>
    </source>
</reference>
<dbReference type="GO" id="GO:0005737">
    <property type="term" value="C:cytoplasm"/>
    <property type="evidence" value="ECO:0007669"/>
    <property type="project" value="TreeGrafter"/>
</dbReference>
<dbReference type="Gene3D" id="3.90.180.10">
    <property type="entry name" value="Medium-chain alcohol dehydrogenases, catalytic domain"/>
    <property type="match status" value="1"/>
</dbReference>
<protein>
    <submittedName>
        <fullName evidence="7">Alcohol dehydrogenase</fullName>
    </submittedName>
</protein>
<dbReference type="InterPro" id="IPR036291">
    <property type="entry name" value="NAD(P)-bd_dom_sf"/>
</dbReference>
<dbReference type="RefSeq" id="XP_049130491.1">
    <property type="nucleotide sequence ID" value="XM_049274534.1"/>
</dbReference>
<sequence>MGKDEKNPKSTRNESAALQLVEYKTPYKLVTVSVPNARDGELLVRIKAASFCHTDFQVYEGVYQSKCPIIPSHEPKVGQRVGVLNFRHACGECNQCMWHKQAYDGTVDARFCKRRDMAGITAKGGFAEYMVADAMTTVLLPDVLSFEQAAPLMCAGATVWNALDQCSLKAEQSVAIVGIGGLGILAVQFAKARGLRTVAVDKYPDSLELLTDTGPGLEPDLLVGIDDDDALQRINNFTNNIGLKAVIVCNDNVAAAEWSLKLLQPRGICIPLGLPENGYFFNAFDLGFKELVIKGSLCANTQSVETMMKTVVKHNVKSHVTTIPLAEAHSLPTKYIARDFKGRLVVLV</sequence>
<keyword evidence="5" id="KW-0560">Oxidoreductase</keyword>
<dbReference type="SMART" id="SM00829">
    <property type="entry name" value="PKS_ER"/>
    <property type="match status" value="1"/>
</dbReference>
<keyword evidence="3" id="KW-0479">Metal-binding</keyword>
<dbReference type="AlphaFoldDB" id="A0AA37P9I8"/>
<feature type="domain" description="Enoyl reductase (ER)" evidence="6">
    <location>
        <begin position="24"/>
        <end position="346"/>
    </location>
</feature>
<evidence type="ECO:0000256" key="2">
    <source>
        <dbReference type="ARBA" id="ARBA00008072"/>
    </source>
</evidence>
<evidence type="ECO:0000313" key="8">
    <source>
        <dbReference type="Proteomes" id="UP001055115"/>
    </source>
</evidence>
<name>A0AA37P9I8_9PEZI</name>
<dbReference type="InterPro" id="IPR011032">
    <property type="entry name" value="GroES-like_sf"/>
</dbReference>